<evidence type="ECO:0000256" key="3">
    <source>
        <dbReference type="ARBA" id="ARBA00022471"/>
    </source>
</evidence>
<feature type="signal peptide" evidence="6">
    <location>
        <begin position="1"/>
        <end position="25"/>
    </location>
</feature>
<accession>A0A6A4NWQ9</accession>
<organism evidence="7 8">
    <name type="scientific">Lupinus albus</name>
    <name type="common">White lupine</name>
    <name type="synonym">Lupinus termis</name>
    <dbReference type="NCBI Taxonomy" id="3870"/>
    <lineage>
        <taxon>Eukaryota</taxon>
        <taxon>Viridiplantae</taxon>
        <taxon>Streptophyta</taxon>
        <taxon>Embryophyta</taxon>
        <taxon>Tracheophyta</taxon>
        <taxon>Spermatophyta</taxon>
        <taxon>Magnoliopsida</taxon>
        <taxon>eudicotyledons</taxon>
        <taxon>Gunneridae</taxon>
        <taxon>Pentapetalae</taxon>
        <taxon>rosids</taxon>
        <taxon>fabids</taxon>
        <taxon>Fabales</taxon>
        <taxon>Fabaceae</taxon>
        <taxon>Papilionoideae</taxon>
        <taxon>50 kb inversion clade</taxon>
        <taxon>genistoids sensu lato</taxon>
        <taxon>core genistoids</taxon>
        <taxon>Genisteae</taxon>
        <taxon>Lupinus</taxon>
    </lineage>
</organism>
<reference evidence="8" key="1">
    <citation type="journal article" date="2020" name="Nat. Commun.">
        <title>Genome sequence of the cluster root forming white lupin.</title>
        <authorList>
            <person name="Hufnagel B."/>
            <person name="Marques A."/>
            <person name="Soriano A."/>
            <person name="Marques L."/>
            <person name="Divol F."/>
            <person name="Doumas P."/>
            <person name="Sallet E."/>
            <person name="Mancinotti D."/>
            <person name="Carrere S."/>
            <person name="Marande W."/>
            <person name="Arribat S."/>
            <person name="Keller J."/>
            <person name="Huneau C."/>
            <person name="Blein T."/>
            <person name="Aime D."/>
            <person name="Laguerre M."/>
            <person name="Taylor J."/>
            <person name="Schubert V."/>
            <person name="Nelson M."/>
            <person name="Geu-Flores F."/>
            <person name="Crespi M."/>
            <person name="Gallardo-Guerrero K."/>
            <person name="Delaux P.-M."/>
            <person name="Salse J."/>
            <person name="Berges H."/>
            <person name="Guyot R."/>
            <person name="Gouzy J."/>
            <person name="Peret B."/>
        </authorList>
    </citation>
    <scope>NUCLEOTIDE SEQUENCE [LARGE SCALE GENOMIC DNA]</scope>
    <source>
        <strain evidence="8">cv. Amiga</strain>
    </source>
</reference>
<proteinExistence type="inferred from homology"/>
<keyword evidence="5 6" id="KW-0732">Signal</keyword>
<gene>
    <name evidence="7" type="ORF">Lalb_Chr15g0076171</name>
</gene>
<evidence type="ECO:0000256" key="1">
    <source>
        <dbReference type="ARBA" id="ARBA00004613"/>
    </source>
</evidence>
<evidence type="ECO:0000313" key="8">
    <source>
        <dbReference type="Proteomes" id="UP000447434"/>
    </source>
</evidence>
<dbReference type="PANTHER" id="PTHR31232">
    <property type="match status" value="1"/>
</dbReference>
<dbReference type="GO" id="GO:0060320">
    <property type="term" value="P:rejection of self pollen"/>
    <property type="evidence" value="ECO:0007669"/>
    <property type="project" value="UniProtKB-KW"/>
</dbReference>
<evidence type="ECO:0000313" key="7">
    <source>
        <dbReference type="EMBL" id="KAE9598026.1"/>
    </source>
</evidence>
<dbReference type="InterPro" id="IPR010264">
    <property type="entry name" value="Self-incomp_S1"/>
</dbReference>
<dbReference type="Pfam" id="PF05938">
    <property type="entry name" value="Self-incomp_S1"/>
    <property type="match status" value="1"/>
</dbReference>
<keyword evidence="3 6" id="KW-0713">Self-incompatibility</keyword>
<sequence>MMVGPRSHTLLFPLLLLVSLMGVSGGWWWDDFKYRHVYIKNGLDNGALLTFHCKSENKDDFGIKTLKSGEEFKFQFRPSFFTVTIFRCRFSWLEESHLFDIYDYSRDDLNCHDCYWSIMSDCPCRFDDDSHFYDICTFGYF</sequence>
<comment type="caution">
    <text evidence="7">The sequence shown here is derived from an EMBL/GenBank/DDBJ whole genome shotgun (WGS) entry which is preliminary data.</text>
</comment>
<evidence type="ECO:0000256" key="5">
    <source>
        <dbReference type="ARBA" id="ARBA00022729"/>
    </source>
</evidence>
<keyword evidence="8" id="KW-1185">Reference proteome</keyword>
<dbReference type="GO" id="GO:0005576">
    <property type="term" value="C:extracellular region"/>
    <property type="evidence" value="ECO:0007669"/>
    <property type="project" value="UniProtKB-SubCell"/>
</dbReference>
<name>A0A6A4NWQ9_LUPAL</name>
<keyword evidence="4 6" id="KW-0964">Secreted</keyword>
<dbReference type="EMBL" id="WOCE01000015">
    <property type="protein sequence ID" value="KAE9598026.1"/>
    <property type="molecule type" value="Genomic_DNA"/>
</dbReference>
<evidence type="ECO:0000256" key="2">
    <source>
        <dbReference type="ARBA" id="ARBA00005581"/>
    </source>
</evidence>
<dbReference type="AlphaFoldDB" id="A0A6A4NWQ9"/>
<evidence type="ECO:0000256" key="4">
    <source>
        <dbReference type="ARBA" id="ARBA00022525"/>
    </source>
</evidence>
<dbReference type="Proteomes" id="UP000447434">
    <property type="component" value="Chromosome 15"/>
</dbReference>
<evidence type="ECO:0000256" key="6">
    <source>
        <dbReference type="RuleBase" id="RU367044"/>
    </source>
</evidence>
<dbReference type="OrthoDB" id="1900999at2759"/>
<protein>
    <recommendedName>
        <fullName evidence="6">S-protein homolog</fullName>
    </recommendedName>
</protein>
<dbReference type="PANTHER" id="PTHR31232:SF149">
    <property type="entry name" value="S-PROTEIN HOMOLOG"/>
    <property type="match status" value="1"/>
</dbReference>
<feature type="chain" id="PRO_5025710615" description="S-protein homolog" evidence="6">
    <location>
        <begin position="26"/>
        <end position="141"/>
    </location>
</feature>
<comment type="subcellular location">
    <subcellularLocation>
        <location evidence="1 6">Secreted</location>
    </subcellularLocation>
</comment>
<comment type="similarity">
    <text evidence="2 6">Belongs to the plant self-incompatibility (S1) protein family.</text>
</comment>